<feature type="coiled-coil region" evidence="1">
    <location>
        <begin position="90"/>
        <end position="142"/>
    </location>
</feature>
<dbReference type="EMBL" id="BAEO01000027">
    <property type="protein sequence ID" value="GAC19019.1"/>
    <property type="molecule type" value="Genomic_DNA"/>
</dbReference>
<name>K6XEF4_9ALTE</name>
<protein>
    <submittedName>
        <fullName evidence="2">Uncharacterized protein</fullName>
    </submittedName>
</protein>
<sequence>MSLLDILGEEEGANQKDDALPNWVNKDNASLGAYNAINTLKLEKLSYIKKHNNAARYRLKGPYQITQKEVINMISQGRTGVFGAGRNSYSEALNKYLDDINEELEIKKNERIKKVGLRALDKKEVIKKAQNLQQEYDELKDKKLSDFYDDLLKKMPLSDIKKLGLQ</sequence>
<reference evidence="2 3" key="1">
    <citation type="journal article" date="2017" name="Antonie Van Leeuwenhoek">
        <title>Rhizobium rhizosphaerae sp. nov., a novel species isolated from rice rhizosphere.</title>
        <authorList>
            <person name="Zhao J.J."/>
            <person name="Zhang J."/>
            <person name="Zhang R.J."/>
            <person name="Zhang C.W."/>
            <person name="Yin H.Q."/>
            <person name="Zhang X.X."/>
        </authorList>
    </citation>
    <scope>NUCLEOTIDE SEQUENCE [LARGE SCALE GENOMIC DNA]</scope>
    <source>
        <strain evidence="2 3">BSs20135</strain>
    </source>
</reference>
<accession>K6XEF4</accession>
<proteinExistence type="predicted"/>
<organism evidence="2 3">
    <name type="scientific">Paraglaciecola arctica BSs20135</name>
    <dbReference type="NCBI Taxonomy" id="493475"/>
    <lineage>
        <taxon>Bacteria</taxon>
        <taxon>Pseudomonadati</taxon>
        <taxon>Pseudomonadota</taxon>
        <taxon>Gammaproteobacteria</taxon>
        <taxon>Alteromonadales</taxon>
        <taxon>Alteromonadaceae</taxon>
        <taxon>Paraglaciecola</taxon>
    </lineage>
</organism>
<keyword evidence="1" id="KW-0175">Coiled coil</keyword>
<dbReference type="OrthoDB" id="6364189at2"/>
<gene>
    <name evidence="2" type="ORF">GARC_2052</name>
</gene>
<dbReference type="STRING" id="493475.GARC_2052"/>
<keyword evidence="3" id="KW-1185">Reference proteome</keyword>
<dbReference type="AlphaFoldDB" id="K6XEF4"/>
<dbReference type="Proteomes" id="UP000006327">
    <property type="component" value="Unassembled WGS sequence"/>
</dbReference>
<evidence type="ECO:0000313" key="2">
    <source>
        <dbReference type="EMBL" id="GAC19019.1"/>
    </source>
</evidence>
<dbReference type="RefSeq" id="WP_007619386.1">
    <property type="nucleotide sequence ID" value="NZ_BAEO01000027.1"/>
</dbReference>
<evidence type="ECO:0000313" key="3">
    <source>
        <dbReference type="Proteomes" id="UP000006327"/>
    </source>
</evidence>
<comment type="caution">
    <text evidence="2">The sequence shown here is derived from an EMBL/GenBank/DDBJ whole genome shotgun (WGS) entry which is preliminary data.</text>
</comment>
<evidence type="ECO:0000256" key="1">
    <source>
        <dbReference type="SAM" id="Coils"/>
    </source>
</evidence>